<evidence type="ECO:0000313" key="5">
    <source>
        <dbReference type="Proteomes" id="UP000601223"/>
    </source>
</evidence>
<dbReference type="PANTHER" id="PTHR35372">
    <property type="entry name" value="ATP BINDING PROTEIN-RELATED"/>
    <property type="match status" value="1"/>
</dbReference>
<evidence type="ECO:0000259" key="3">
    <source>
        <dbReference type="SMART" id="SM00943"/>
    </source>
</evidence>
<feature type="region of interest" description="Disordered" evidence="2">
    <location>
        <begin position="211"/>
        <end position="230"/>
    </location>
</feature>
<dbReference type="AlphaFoldDB" id="A0A8J3K0R1"/>
<dbReference type="RefSeq" id="WP_308442779.1">
    <property type="nucleotide sequence ID" value="NZ_BONF01000075.1"/>
</dbReference>
<feature type="domain" description="DNA primase/polymerase bifunctional N-terminal" evidence="3">
    <location>
        <begin position="19"/>
        <end position="201"/>
    </location>
</feature>
<keyword evidence="5" id="KW-1185">Reference proteome</keyword>
<accession>A0A8J3K0R1</accession>
<reference evidence="4 5" key="1">
    <citation type="submission" date="2021-01" db="EMBL/GenBank/DDBJ databases">
        <title>Whole genome shotgun sequence of Catellatospora bangladeshensis NBRC 107357.</title>
        <authorList>
            <person name="Komaki H."/>
            <person name="Tamura T."/>
        </authorList>
    </citation>
    <scope>NUCLEOTIDE SEQUENCE [LARGE SCALE GENOMIC DNA]</scope>
    <source>
        <strain evidence="4 5">NBRC 107357</strain>
    </source>
</reference>
<dbReference type="SUPFAM" id="SSF56747">
    <property type="entry name" value="Prim-pol domain"/>
    <property type="match status" value="1"/>
</dbReference>
<evidence type="ECO:0000256" key="2">
    <source>
        <dbReference type="SAM" id="MobiDB-lite"/>
    </source>
</evidence>
<dbReference type="Proteomes" id="UP000601223">
    <property type="component" value="Unassembled WGS sequence"/>
</dbReference>
<organism evidence="4 5">
    <name type="scientific">Catellatospora bangladeshensis</name>
    <dbReference type="NCBI Taxonomy" id="310355"/>
    <lineage>
        <taxon>Bacteria</taxon>
        <taxon>Bacillati</taxon>
        <taxon>Actinomycetota</taxon>
        <taxon>Actinomycetes</taxon>
        <taxon>Micromonosporales</taxon>
        <taxon>Micromonosporaceae</taxon>
        <taxon>Catellatospora</taxon>
    </lineage>
</organism>
<evidence type="ECO:0000313" key="4">
    <source>
        <dbReference type="EMBL" id="GIF86484.1"/>
    </source>
</evidence>
<dbReference type="GO" id="GO:0016787">
    <property type="term" value="F:hydrolase activity"/>
    <property type="evidence" value="ECO:0007669"/>
    <property type="project" value="UniProtKB-KW"/>
</dbReference>
<protein>
    <submittedName>
        <fullName evidence="4">DNA primase</fullName>
    </submittedName>
</protein>
<gene>
    <name evidence="4" type="ORF">Cba03nite_78330</name>
</gene>
<dbReference type="SMART" id="SM00943">
    <property type="entry name" value="Prim-Pol"/>
    <property type="match status" value="1"/>
</dbReference>
<evidence type="ECO:0000256" key="1">
    <source>
        <dbReference type="ARBA" id="ARBA00022801"/>
    </source>
</evidence>
<dbReference type="PANTHER" id="PTHR35372:SF2">
    <property type="entry name" value="SF3 HELICASE DOMAIN-CONTAINING PROTEIN"/>
    <property type="match status" value="1"/>
</dbReference>
<sequence>MNRTPEMPPAAAHLLLAAALRYAASGWPVFVLGRSKRPVALCGPCDTARKALTPHDPQACPCLTCHGFYAASTDPDRITAMLAAVPRGLLAVRTGAASGLVVIDVDPRHDGTATLNALIARGLTPPTRYARTGSGGLHLYYRHPGGIAVPCDQGIRLGPGIDVKADGGYVVAPPSRHPVTGRPYTWADQGSRIEEAAPALVSACLAEIRRQPPQRAGHHPPPRSGGAASYPDRLMDALVSRIHQAPKGRRRVTLFGCARGAARMVAAGQMTSTEAYDRLVAACDAARWPWAKSTPNAIREGFAAEGVTL</sequence>
<dbReference type="CDD" id="cd04859">
    <property type="entry name" value="Prim_Pol"/>
    <property type="match status" value="1"/>
</dbReference>
<keyword evidence="1" id="KW-0378">Hydrolase</keyword>
<dbReference type="EMBL" id="BONF01000075">
    <property type="protein sequence ID" value="GIF86484.1"/>
    <property type="molecule type" value="Genomic_DNA"/>
</dbReference>
<name>A0A8J3K0R1_9ACTN</name>
<dbReference type="InterPro" id="IPR015330">
    <property type="entry name" value="DNA_primase/pol_bifunc_N"/>
</dbReference>
<comment type="caution">
    <text evidence="4">The sequence shown here is derived from an EMBL/GenBank/DDBJ whole genome shotgun (WGS) entry which is preliminary data.</text>
</comment>
<proteinExistence type="predicted"/>
<dbReference type="Pfam" id="PF09250">
    <property type="entry name" value="Prim-Pol"/>
    <property type="match status" value="1"/>
</dbReference>
<dbReference type="InterPro" id="IPR051620">
    <property type="entry name" value="ORF904-like_C"/>
</dbReference>